<proteinExistence type="predicted"/>
<evidence type="ECO:0000313" key="1">
    <source>
        <dbReference type="EMBL" id="CAD7079147.1"/>
    </source>
</evidence>
<sequence length="95" mass="10821">MAGRPIQWPDTQRTHLQQSQRVLPVHTHTAKVPAPAPHQCPTVPRVCTTVQMILEQNNFAIRANTLRVIRVQLFGGIHWLHGDSMCNLIFQVHTK</sequence>
<dbReference type="Proteomes" id="UP000594454">
    <property type="component" value="Chromosome 1"/>
</dbReference>
<gene>
    <name evidence="1" type="ORF">HERILL_LOCUS2379</name>
</gene>
<evidence type="ECO:0000313" key="2">
    <source>
        <dbReference type="Proteomes" id="UP000594454"/>
    </source>
</evidence>
<accession>A0A7R8UFN0</accession>
<protein>
    <submittedName>
        <fullName evidence="1">Uncharacterized protein</fullName>
    </submittedName>
</protein>
<name>A0A7R8UFN0_HERIL</name>
<dbReference type="AlphaFoldDB" id="A0A7R8UFN0"/>
<organism evidence="1 2">
    <name type="scientific">Hermetia illucens</name>
    <name type="common">Black soldier fly</name>
    <dbReference type="NCBI Taxonomy" id="343691"/>
    <lineage>
        <taxon>Eukaryota</taxon>
        <taxon>Metazoa</taxon>
        <taxon>Ecdysozoa</taxon>
        <taxon>Arthropoda</taxon>
        <taxon>Hexapoda</taxon>
        <taxon>Insecta</taxon>
        <taxon>Pterygota</taxon>
        <taxon>Neoptera</taxon>
        <taxon>Endopterygota</taxon>
        <taxon>Diptera</taxon>
        <taxon>Brachycera</taxon>
        <taxon>Stratiomyomorpha</taxon>
        <taxon>Stratiomyidae</taxon>
        <taxon>Hermetiinae</taxon>
        <taxon>Hermetia</taxon>
    </lineage>
</organism>
<dbReference type="EMBL" id="LR899009">
    <property type="protein sequence ID" value="CAD7079147.1"/>
    <property type="molecule type" value="Genomic_DNA"/>
</dbReference>
<keyword evidence="2" id="KW-1185">Reference proteome</keyword>
<dbReference type="InParanoid" id="A0A7R8UFN0"/>
<reference evidence="1 2" key="1">
    <citation type="submission" date="2020-11" db="EMBL/GenBank/DDBJ databases">
        <authorList>
            <person name="Wallbank WR R."/>
            <person name="Pardo Diaz C."/>
            <person name="Kozak K."/>
            <person name="Martin S."/>
            <person name="Jiggins C."/>
            <person name="Moest M."/>
            <person name="Warren A I."/>
            <person name="Generalovic N T."/>
            <person name="Byers J.R.P. K."/>
            <person name="Montejo-Kovacevich G."/>
            <person name="Yen C E."/>
        </authorList>
    </citation>
    <scope>NUCLEOTIDE SEQUENCE [LARGE SCALE GENOMIC DNA]</scope>
</reference>